<feature type="compositionally biased region" description="Polar residues" evidence="1">
    <location>
        <begin position="950"/>
        <end position="960"/>
    </location>
</feature>
<name>A0ABN8SXN3_9CNID</name>
<proteinExistence type="predicted"/>
<sequence length="1195" mass="133375">MPKPASCCCPHHSTWGHADSSVLRVASDSEIRVCGVNRDGRHNGRRRWICVSCRDRLKLEAKCEKLQKTVEDISERNESLECPVIDIVDNSDCQDVVETCSSQTQTEPCNSAVSTADKSTQVEQFPVRPYHLYESRKRSDIRTEIINQIRHLLSGYVHGEEDSLATIAQDLIQSKKWATTFGVPEVKQDKCMQDKVLQSIVKEYKECKSKETNSLIRSKGRKLKQAINISGTMSSSSIAFQGTTPDCFKSRTEAARSMGRVVCYSAERRRLLSIVAAEYPQTYLTELFQCSKSTVTAARVHSILFGRGGFPPASLKFTRQCVSQEVLDHLADFLLRDDVSRPSSCRSVLVGGEECPVRYWQDSIKQLIKQYLLEFPNGVKRSYIYAHIPSNYRSNTMLAGLCNLCEDFGFSNFSNLREMVQKLGAESLSDDLGSVRKSITLLQRYLKTKFSHQAQRHSSCLELCMNHAFQSCSSSHSEASPEFNVIYDIHGSLKAAIATVPAEKQQDYSEVLSDFMKNYWDYIAHLLRTKHQGDYYRYVLKNLKPGEAIVVIDYKMKLELGMHSREIQRDWYGKRGISLHGFYVIAQVTDSERHIEVLDLWSEDTKQDAWFTQSALDIGFAWMEKVFPNFQVYLFSDNGPHYHNTAVLLYLAEVNRAFNVKLMEYNNFEAGEGKTVLDTHFAHVSHKIVRWVRVGNDLDTGEQLGNLLETMKNVKCKKLIIDRSKAPAKIGTFKDISLFGSFLFPLTGQYKGGIIAKSLAGQGKCVSKTKAQVDSLSSRTLPIAGATGASVTEDIWEPSDTTVEGQVAQNELYSVKFIQLSSATPEDAVLRPRAEASGNDDLRPVPGFALKKGGAKVTKFTNEQKDIMIAFYDRQKTSQIRANPADVIQAMRAAGVPELKESQIKSWWSSYHRKQKQLAEDMIEEARQLRSEQQGTGIPGPSEPYHGASLQPNSVPTLSVSGPVDSASQPQPVPPVGVPPIIEPCQSGTKGSDSSYFSGVMEWTFSASQSDIQGRTGSNACVFIALLMGKLSFERNLTWPTSDLLPESWKGALHEAMIKGNQIHDDLFDNEATNVTVDEADSLAGEECGVQSLGQQIDIFGIAPINQLSNWLMQEAQNKSKSYYVIVADERAFLLAMNGDQSVMIVDSHRHGSKGAIIACCQRGRVGSFALWFDAMMNATWGVSLTIASISPVYY</sequence>
<evidence type="ECO:0000313" key="3">
    <source>
        <dbReference type="Proteomes" id="UP001159427"/>
    </source>
</evidence>
<evidence type="ECO:0000256" key="1">
    <source>
        <dbReference type="SAM" id="MobiDB-lite"/>
    </source>
</evidence>
<organism evidence="2 3">
    <name type="scientific">Porites evermanni</name>
    <dbReference type="NCBI Taxonomy" id="104178"/>
    <lineage>
        <taxon>Eukaryota</taxon>
        <taxon>Metazoa</taxon>
        <taxon>Cnidaria</taxon>
        <taxon>Anthozoa</taxon>
        <taxon>Hexacorallia</taxon>
        <taxon>Scleractinia</taxon>
        <taxon>Fungiina</taxon>
        <taxon>Poritidae</taxon>
        <taxon>Porites</taxon>
    </lineage>
</organism>
<comment type="caution">
    <text evidence="2">The sequence shown here is derived from an EMBL/GenBank/DDBJ whole genome shotgun (WGS) entry which is preliminary data.</text>
</comment>
<reference evidence="2 3" key="1">
    <citation type="submission" date="2022-05" db="EMBL/GenBank/DDBJ databases">
        <authorList>
            <consortium name="Genoscope - CEA"/>
            <person name="William W."/>
        </authorList>
    </citation>
    <scope>NUCLEOTIDE SEQUENCE [LARGE SCALE GENOMIC DNA]</scope>
</reference>
<dbReference type="Proteomes" id="UP001159427">
    <property type="component" value="Unassembled WGS sequence"/>
</dbReference>
<feature type="region of interest" description="Disordered" evidence="1">
    <location>
        <begin position="928"/>
        <end position="973"/>
    </location>
</feature>
<evidence type="ECO:0000313" key="2">
    <source>
        <dbReference type="EMBL" id="CAH3195100.1"/>
    </source>
</evidence>
<protein>
    <submittedName>
        <fullName evidence="2">Uncharacterized protein</fullName>
    </submittedName>
</protein>
<keyword evidence="3" id="KW-1185">Reference proteome</keyword>
<accession>A0ABN8SXN3</accession>
<dbReference type="EMBL" id="CALNXI010004107">
    <property type="protein sequence ID" value="CAH3195100.1"/>
    <property type="molecule type" value="Genomic_DNA"/>
</dbReference>
<gene>
    <name evidence="2" type="ORF">PEVE_00029431</name>
</gene>